<evidence type="ECO:0000256" key="7">
    <source>
        <dbReference type="HAMAP-Rule" id="MF_00362"/>
    </source>
</evidence>
<protein>
    <recommendedName>
        <fullName evidence="6 7">Large ribosomal subunit protein uL10</fullName>
    </recommendedName>
</protein>
<proteinExistence type="inferred from homology"/>
<gene>
    <name evidence="7" type="primary">rplJ</name>
    <name evidence="8" type="ORF">DVS28_a4506</name>
</gene>
<dbReference type="Proteomes" id="UP000264006">
    <property type="component" value="Chromosome"/>
</dbReference>
<dbReference type="PROSITE" id="PS01109">
    <property type="entry name" value="RIBOSOMAL_L10"/>
    <property type="match status" value="1"/>
</dbReference>
<dbReference type="GO" id="GO:0070180">
    <property type="term" value="F:large ribosomal subunit rRNA binding"/>
    <property type="evidence" value="ECO:0007669"/>
    <property type="project" value="UniProtKB-UniRule"/>
</dbReference>
<evidence type="ECO:0000256" key="4">
    <source>
        <dbReference type="ARBA" id="ARBA00023274"/>
    </source>
</evidence>
<comment type="function">
    <text evidence="1 7">Forms part of the ribosomal stalk, playing a central role in the interaction of the ribosome with GTP-bound translation factors.</text>
</comment>
<keyword evidence="7" id="KW-0699">rRNA-binding</keyword>
<evidence type="ECO:0000256" key="2">
    <source>
        <dbReference type="ARBA" id="ARBA00008889"/>
    </source>
</evidence>
<dbReference type="AlphaFoldDB" id="A0A346Y3X4"/>
<keyword evidence="7" id="KW-0694">RNA-binding</keyword>
<dbReference type="GO" id="GO:0006412">
    <property type="term" value="P:translation"/>
    <property type="evidence" value="ECO:0007669"/>
    <property type="project" value="UniProtKB-UniRule"/>
</dbReference>
<comment type="subunit">
    <text evidence="5 7">Part of the ribosomal stalk of the 50S ribosomal subunit. The N-terminus interacts with L11 and the large rRNA to form the base of the stalk. The C-terminus forms an elongated spine to which L12 dimers bind in a sequential fashion forming a multimeric L10(L12)X complex.</text>
</comment>
<dbReference type="CDD" id="cd05797">
    <property type="entry name" value="Ribosomal_L10"/>
    <property type="match status" value="1"/>
</dbReference>
<name>A0A346Y3X4_9ACTN</name>
<keyword evidence="9" id="KW-1185">Reference proteome</keyword>
<dbReference type="SUPFAM" id="SSF160369">
    <property type="entry name" value="Ribosomal protein L10-like"/>
    <property type="match status" value="1"/>
</dbReference>
<organism evidence="8 9">
    <name type="scientific">Euzebya pacifica</name>
    <dbReference type="NCBI Taxonomy" id="1608957"/>
    <lineage>
        <taxon>Bacteria</taxon>
        <taxon>Bacillati</taxon>
        <taxon>Actinomycetota</taxon>
        <taxon>Nitriliruptoria</taxon>
        <taxon>Euzebyales</taxon>
    </lineage>
</organism>
<dbReference type="GO" id="GO:0015934">
    <property type="term" value="C:large ribosomal subunit"/>
    <property type="evidence" value="ECO:0007669"/>
    <property type="project" value="InterPro"/>
</dbReference>
<evidence type="ECO:0000313" key="8">
    <source>
        <dbReference type="EMBL" id="AXV09171.1"/>
    </source>
</evidence>
<dbReference type="InterPro" id="IPR047865">
    <property type="entry name" value="Ribosomal_uL10_bac_type"/>
</dbReference>
<evidence type="ECO:0000256" key="5">
    <source>
        <dbReference type="ARBA" id="ARBA00026025"/>
    </source>
</evidence>
<reference evidence="8 9" key="1">
    <citation type="submission" date="2018-09" db="EMBL/GenBank/DDBJ databases">
        <title>Complete genome sequence of Euzebya sp. DY32-46 isolated from seawater of Pacific Ocean.</title>
        <authorList>
            <person name="Xu L."/>
            <person name="Wu Y.-H."/>
            <person name="Xu X.-W."/>
        </authorList>
    </citation>
    <scope>NUCLEOTIDE SEQUENCE [LARGE SCALE GENOMIC DNA]</scope>
    <source>
        <strain evidence="8 9">DY32-46</strain>
    </source>
</reference>
<dbReference type="NCBIfam" id="NF000955">
    <property type="entry name" value="PRK00099.1-1"/>
    <property type="match status" value="1"/>
</dbReference>
<dbReference type="OrthoDB" id="3186107at2"/>
<dbReference type="HAMAP" id="MF_00362">
    <property type="entry name" value="Ribosomal_uL10"/>
    <property type="match status" value="1"/>
</dbReference>
<evidence type="ECO:0000313" key="9">
    <source>
        <dbReference type="Proteomes" id="UP000264006"/>
    </source>
</evidence>
<accession>A0A346Y3X4</accession>
<sequence length="173" mass="18549">MGARPQKTAVVERVRDDLSATTATVLTDYRGLSVPQMAELREKLRESGATYKVAKNTLIRLAAKELGYDVPDATLSGPTALAYTGEDIASAAKALKNFAKDNPQLVIKGAILEGNYLDADDAAALADLESQEELLASFVGMFETMLAYMPRMVDDMLGETAGLMEALEAKKDG</sequence>
<dbReference type="InterPro" id="IPR022973">
    <property type="entry name" value="Ribosomal_uL10_bac"/>
</dbReference>
<evidence type="ECO:0000256" key="3">
    <source>
        <dbReference type="ARBA" id="ARBA00022980"/>
    </source>
</evidence>
<evidence type="ECO:0000256" key="6">
    <source>
        <dbReference type="ARBA" id="ARBA00035202"/>
    </source>
</evidence>
<dbReference type="InterPro" id="IPR043141">
    <property type="entry name" value="Ribosomal_uL10-like_sf"/>
</dbReference>
<dbReference type="InterPro" id="IPR001790">
    <property type="entry name" value="Ribosomal_uL10"/>
</dbReference>
<keyword evidence="3 7" id="KW-0689">Ribosomal protein</keyword>
<dbReference type="KEGG" id="euz:DVS28_a4506"/>
<dbReference type="GO" id="GO:0003735">
    <property type="term" value="F:structural constituent of ribosome"/>
    <property type="evidence" value="ECO:0007669"/>
    <property type="project" value="InterPro"/>
</dbReference>
<dbReference type="Pfam" id="PF00466">
    <property type="entry name" value="Ribosomal_L10"/>
    <property type="match status" value="1"/>
</dbReference>
<dbReference type="InterPro" id="IPR002363">
    <property type="entry name" value="Ribosomal_uL10_CS_bac"/>
</dbReference>
<comment type="similarity">
    <text evidence="2 7">Belongs to the universal ribosomal protein uL10 family.</text>
</comment>
<dbReference type="Gene3D" id="3.30.70.1730">
    <property type="match status" value="1"/>
</dbReference>
<keyword evidence="4 7" id="KW-0687">Ribonucleoprotein</keyword>
<dbReference type="PANTHER" id="PTHR11560">
    <property type="entry name" value="39S RIBOSOMAL PROTEIN L10, MITOCHONDRIAL"/>
    <property type="match status" value="1"/>
</dbReference>
<dbReference type="RefSeq" id="WP_114593396.1">
    <property type="nucleotide sequence ID" value="NZ_CAXIBR010000080.1"/>
</dbReference>
<evidence type="ECO:0000256" key="1">
    <source>
        <dbReference type="ARBA" id="ARBA00002633"/>
    </source>
</evidence>
<dbReference type="EMBL" id="CP031165">
    <property type="protein sequence ID" value="AXV09171.1"/>
    <property type="molecule type" value="Genomic_DNA"/>
</dbReference>